<dbReference type="InterPro" id="IPR002068">
    <property type="entry name" value="A-crystallin/Hsp20_dom"/>
</dbReference>
<protein>
    <submittedName>
        <fullName evidence="5">HSP20 family protein</fullName>
    </submittedName>
</protein>
<reference evidence="6" key="1">
    <citation type="submission" date="2016-10" db="EMBL/GenBank/DDBJ databases">
        <authorList>
            <person name="Varghese N."/>
            <person name="Submissions S."/>
        </authorList>
    </citation>
    <scope>NUCLEOTIDE SEQUENCE [LARGE SCALE GENOMIC DNA]</scope>
    <source>
        <strain evidence="6">CGMCC 4.6825</strain>
    </source>
</reference>
<dbReference type="CDD" id="cd06464">
    <property type="entry name" value="ACD_sHsps-like"/>
    <property type="match status" value="1"/>
</dbReference>
<dbReference type="Proteomes" id="UP000182841">
    <property type="component" value="Unassembled WGS sequence"/>
</dbReference>
<dbReference type="EMBL" id="FOGO01000007">
    <property type="protein sequence ID" value="SES04730.1"/>
    <property type="molecule type" value="Genomic_DNA"/>
</dbReference>
<dbReference type="STRING" id="943816.AN217_17385"/>
<evidence type="ECO:0000259" key="4">
    <source>
        <dbReference type="PROSITE" id="PS01031"/>
    </source>
</evidence>
<dbReference type="InterPro" id="IPR008978">
    <property type="entry name" value="HSP20-like_chaperone"/>
</dbReference>
<keyword evidence="6" id="KW-1185">Reference proteome</keyword>
<name>A0A1H9U599_9ACTN</name>
<evidence type="ECO:0000313" key="6">
    <source>
        <dbReference type="Proteomes" id="UP000182841"/>
    </source>
</evidence>
<evidence type="ECO:0000313" key="5">
    <source>
        <dbReference type="EMBL" id="SES04730.1"/>
    </source>
</evidence>
<feature type="region of interest" description="Disordered" evidence="3">
    <location>
        <begin position="1"/>
        <end position="32"/>
    </location>
</feature>
<dbReference type="AlphaFoldDB" id="A0A1H9U599"/>
<evidence type="ECO:0000256" key="3">
    <source>
        <dbReference type="SAM" id="MobiDB-lite"/>
    </source>
</evidence>
<dbReference type="SUPFAM" id="SSF49764">
    <property type="entry name" value="HSP20-like chaperones"/>
    <property type="match status" value="1"/>
</dbReference>
<gene>
    <name evidence="5" type="ORF">SAMN05421870_107363</name>
</gene>
<dbReference type="Gene3D" id="2.60.40.790">
    <property type="match status" value="1"/>
</dbReference>
<sequence>MQEKERTGTVRRHTRRIGRFDSRTTLPPDSDAEHISAELTDGVLTVNVPKAGKEQAQRIEITG</sequence>
<comment type="similarity">
    <text evidence="1 2">Belongs to the small heat shock protein (HSP20) family.</text>
</comment>
<accession>A0A1H9U599</accession>
<evidence type="ECO:0000256" key="2">
    <source>
        <dbReference type="RuleBase" id="RU003616"/>
    </source>
</evidence>
<feature type="domain" description="SHSP" evidence="4">
    <location>
        <begin position="1"/>
        <end position="63"/>
    </location>
</feature>
<dbReference type="Pfam" id="PF00011">
    <property type="entry name" value="HSP20"/>
    <property type="match status" value="1"/>
</dbReference>
<organism evidence="5 6">
    <name type="scientific">Streptomyces qinglanensis</name>
    <dbReference type="NCBI Taxonomy" id="943816"/>
    <lineage>
        <taxon>Bacteria</taxon>
        <taxon>Bacillati</taxon>
        <taxon>Actinomycetota</taxon>
        <taxon>Actinomycetes</taxon>
        <taxon>Kitasatosporales</taxon>
        <taxon>Streptomycetaceae</taxon>
        <taxon>Streptomyces</taxon>
    </lineage>
</organism>
<evidence type="ECO:0000256" key="1">
    <source>
        <dbReference type="PROSITE-ProRule" id="PRU00285"/>
    </source>
</evidence>
<dbReference type="PROSITE" id="PS01031">
    <property type="entry name" value="SHSP"/>
    <property type="match status" value="1"/>
</dbReference>
<proteinExistence type="inferred from homology"/>